<feature type="compositionally biased region" description="Low complexity" evidence="1">
    <location>
        <begin position="1"/>
        <end position="11"/>
    </location>
</feature>
<feature type="domain" description="BTB" evidence="2">
    <location>
        <begin position="56"/>
        <end position="122"/>
    </location>
</feature>
<sequence length="461" mass="51494">MKRYSPVSPRPSSRRASSKKATNDVVRYRMPESSRHFAQVGAYLAKARVEKDFHTADIQVLLEGNEKDYIHSAVGFVHSTVIRNELEKGKRTPFVIDLSKCRATSVKKVIDWMYHGTVDLGSSNITAHLEVTDRLGVSILHNWLEDRLVKMASSKEHMVYSINVVTDPRCVHVSPDTRKRVLAVFSQNCRNLSKNVVSRLSSHAVTALVSYDGASLGEKISEVNLALMWIRGNLNFAAEITKKVRVPNMIDADKSGFREALREAVQGPYGEYACVCADQYGHISVCTDKDSYKRCFAGSRSDLSSGSSCSSAEGYSQKRVPSRRRSFSEVKTGKTSQFTPINVSVGINEMFQRVQKSPMSSCGRSRSSSLVSSIPSGIHSFIARDPFIHSQYVNMKLQAHDCNNNSITPSGFAHYPQQMKNNRIEEEQKGDGFSLEMAAQLADILDKENRRGKFKPLLCMM</sequence>
<dbReference type="InterPro" id="IPR000210">
    <property type="entry name" value="BTB/POZ_dom"/>
</dbReference>
<name>A0A4U5N6J3_STECR</name>
<reference evidence="3 4" key="1">
    <citation type="journal article" date="2015" name="Genome Biol.">
        <title>Comparative genomics of Steinernema reveals deeply conserved gene regulatory networks.</title>
        <authorList>
            <person name="Dillman A.R."/>
            <person name="Macchietto M."/>
            <person name="Porter C.F."/>
            <person name="Rogers A."/>
            <person name="Williams B."/>
            <person name="Antoshechkin I."/>
            <person name="Lee M.M."/>
            <person name="Goodwin Z."/>
            <person name="Lu X."/>
            <person name="Lewis E.E."/>
            <person name="Goodrich-Blair H."/>
            <person name="Stock S.P."/>
            <person name="Adams B.J."/>
            <person name="Sternberg P.W."/>
            <person name="Mortazavi A."/>
        </authorList>
    </citation>
    <scope>NUCLEOTIDE SEQUENCE [LARGE SCALE GENOMIC DNA]</scope>
    <source>
        <strain evidence="3 4">ALL</strain>
    </source>
</reference>
<dbReference type="Pfam" id="PF00651">
    <property type="entry name" value="BTB"/>
    <property type="match status" value="1"/>
</dbReference>
<dbReference type="Gene3D" id="3.30.710.10">
    <property type="entry name" value="Potassium Channel Kv1.1, Chain A"/>
    <property type="match status" value="1"/>
</dbReference>
<keyword evidence="4" id="KW-1185">Reference proteome</keyword>
<dbReference type="Proteomes" id="UP000298663">
    <property type="component" value="Unassembled WGS sequence"/>
</dbReference>
<dbReference type="InterPro" id="IPR011333">
    <property type="entry name" value="SKP1/BTB/POZ_sf"/>
</dbReference>
<evidence type="ECO:0000313" key="4">
    <source>
        <dbReference type="Proteomes" id="UP000298663"/>
    </source>
</evidence>
<feature type="region of interest" description="Disordered" evidence="1">
    <location>
        <begin position="1"/>
        <end position="23"/>
    </location>
</feature>
<comment type="caution">
    <text evidence="3">The sequence shown here is derived from an EMBL/GenBank/DDBJ whole genome shotgun (WGS) entry which is preliminary data.</text>
</comment>
<evidence type="ECO:0000259" key="2">
    <source>
        <dbReference type="PROSITE" id="PS50097"/>
    </source>
</evidence>
<evidence type="ECO:0000313" key="3">
    <source>
        <dbReference type="EMBL" id="TKR78020.1"/>
    </source>
</evidence>
<protein>
    <recommendedName>
        <fullName evidence="2">BTB domain-containing protein</fullName>
    </recommendedName>
</protein>
<dbReference type="OrthoDB" id="6482909at2759"/>
<evidence type="ECO:0000256" key="1">
    <source>
        <dbReference type="SAM" id="MobiDB-lite"/>
    </source>
</evidence>
<dbReference type="CDD" id="cd18186">
    <property type="entry name" value="BTB_POZ_ZBTB_KLHL-like"/>
    <property type="match status" value="1"/>
</dbReference>
<feature type="region of interest" description="Disordered" evidence="1">
    <location>
        <begin position="299"/>
        <end position="333"/>
    </location>
</feature>
<dbReference type="AlphaFoldDB" id="A0A4U5N6J3"/>
<proteinExistence type="predicted"/>
<feature type="compositionally biased region" description="Low complexity" evidence="1">
    <location>
        <begin position="299"/>
        <end position="315"/>
    </location>
</feature>
<dbReference type="SUPFAM" id="SSF54695">
    <property type="entry name" value="POZ domain"/>
    <property type="match status" value="1"/>
</dbReference>
<accession>A0A4U5N6J3</accession>
<organism evidence="3 4">
    <name type="scientific">Steinernema carpocapsae</name>
    <name type="common">Entomopathogenic nematode</name>
    <dbReference type="NCBI Taxonomy" id="34508"/>
    <lineage>
        <taxon>Eukaryota</taxon>
        <taxon>Metazoa</taxon>
        <taxon>Ecdysozoa</taxon>
        <taxon>Nematoda</taxon>
        <taxon>Chromadorea</taxon>
        <taxon>Rhabditida</taxon>
        <taxon>Tylenchina</taxon>
        <taxon>Panagrolaimomorpha</taxon>
        <taxon>Strongyloidoidea</taxon>
        <taxon>Steinernematidae</taxon>
        <taxon>Steinernema</taxon>
    </lineage>
</organism>
<reference evidence="3 4" key="2">
    <citation type="journal article" date="2019" name="G3 (Bethesda)">
        <title>Hybrid Assembly of the Genome of the Entomopathogenic Nematode Steinernema carpocapsae Identifies the X-Chromosome.</title>
        <authorList>
            <person name="Serra L."/>
            <person name="Macchietto M."/>
            <person name="Macias-Munoz A."/>
            <person name="McGill C.J."/>
            <person name="Rodriguez I.M."/>
            <person name="Rodriguez B."/>
            <person name="Murad R."/>
            <person name="Mortazavi A."/>
        </authorList>
    </citation>
    <scope>NUCLEOTIDE SEQUENCE [LARGE SCALE GENOMIC DNA]</scope>
    <source>
        <strain evidence="3 4">ALL</strain>
    </source>
</reference>
<dbReference type="PROSITE" id="PS50097">
    <property type="entry name" value="BTB"/>
    <property type="match status" value="1"/>
</dbReference>
<gene>
    <name evidence="3" type="ORF">L596_018894</name>
</gene>
<dbReference type="EMBL" id="AZBU02000005">
    <property type="protein sequence ID" value="TKR78020.1"/>
    <property type="molecule type" value="Genomic_DNA"/>
</dbReference>